<dbReference type="VEuPathDB" id="FungiDB:PSHT_03969"/>
<evidence type="ECO:0000313" key="4">
    <source>
        <dbReference type="Proteomes" id="UP000239156"/>
    </source>
</evidence>
<feature type="compositionally biased region" description="Basic and acidic residues" evidence="1">
    <location>
        <begin position="462"/>
        <end position="478"/>
    </location>
</feature>
<accession>A0A2S4V2V8</accession>
<proteinExistence type="predicted"/>
<feature type="compositionally biased region" description="Polar residues" evidence="1">
    <location>
        <begin position="412"/>
        <end position="424"/>
    </location>
</feature>
<feature type="non-terminal residue" evidence="3">
    <location>
        <position position="1"/>
    </location>
</feature>
<gene>
    <name evidence="3" type="ORF">PSTT_10857</name>
</gene>
<feature type="non-terminal residue" evidence="3">
    <location>
        <position position="654"/>
    </location>
</feature>
<organism evidence="3 4">
    <name type="scientific">Puccinia striiformis</name>
    <dbReference type="NCBI Taxonomy" id="27350"/>
    <lineage>
        <taxon>Eukaryota</taxon>
        <taxon>Fungi</taxon>
        <taxon>Dikarya</taxon>
        <taxon>Basidiomycota</taxon>
        <taxon>Pucciniomycotina</taxon>
        <taxon>Pucciniomycetes</taxon>
        <taxon>Pucciniales</taxon>
        <taxon>Pucciniaceae</taxon>
        <taxon>Puccinia</taxon>
    </lineage>
</organism>
<feature type="region of interest" description="Disordered" evidence="1">
    <location>
        <begin position="369"/>
        <end position="424"/>
    </location>
</feature>
<name>A0A2S4V2V8_9BASI</name>
<feature type="compositionally biased region" description="Polar residues" evidence="1">
    <location>
        <begin position="381"/>
        <end position="401"/>
    </location>
</feature>
<reference evidence="3" key="1">
    <citation type="submission" date="2017-12" db="EMBL/GenBank/DDBJ databases">
        <title>Gene loss provides genomic basis for host adaptation in cereal stripe rust fungi.</title>
        <authorList>
            <person name="Xia C."/>
        </authorList>
    </citation>
    <scope>NUCLEOTIDE SEQUENCE [LARGE SCALE GENOMIC DNA]</scope>
    <source>
        <strain evidence="3">93-210</strain>
    </source>
</reference>
<keyword evidence="2" id="KW-1133">Transmembrane helix</keyword>
<keyword evidence="4" id="KW-1185">Reference proteome</keyword>
<dbReference type="AlphaFoldDB" id="A0A2S4V2V8"/>
<feature type="region of interest" description="Disordered" evidence="1">
    <location>
        <begin position="318"/>
        <end position="349"/>
    </location>
</feature>
<keyword evidence="2" id="KW-0472">Membrane</keyword>
<feature type="compositionally biased region" description="Low complexity" evidence="1">
    <location>
        <begin position="337"/>
        <end position="348"/>
    </location>
</feature>
<evidence type="ECO:0000256" key="2">
    <source>
        <dbReference type="SAM" id="Phobius"/>
    </source>
</evidence>
<feature type="transmembrane region" description="Helical" evidence="2">
    <location>
        <begin position="38"/>
        <end position="55"/>
    </location>
</feature>
<comment type="caution">
    <text evidence="3">The sequence shown here is derived from an EMBL/GenBank/DDBJ whole genome shotgun (WGS) entry which is preliminary data.</text>
</comment>
<protein>
    <submittedName>
        <fullName evidence="3">Uncharacterized protein</fullName>
    </submittedName>
</protein>
<evidence type="ECO:0000256" key="1">
    <source>
        <dbReference type="SAM" id="MobiDB-lite"/>
    </source>
</evidence>
<sequence length="654" mass="73888">PGHKSTRIALDQPSQTLSVCTGARSDAAIKLRMSNRRFLLTTIWIFAAFLVAGSMSRPTSVASFEEVAQSMKNDPEILTVQPHDLSPEATNDSLDLHSSSSKVRHNGDAMIYSMMIDDLERRWNSENLNHLYDEHKCSFEIHDLWDAPPKRTAYCDHWKKRQSPPTFPRYHEQTYKVQLSDNIPHSIQELDGNLFDEKSTFPPQIQLSQFLPNQANFHEPPQKNDEVTKSIFLIICGIHSTTIEESGDGNGKVENASHNTIQKNFIEPPEMLNVAIIDGQEKMCSLHSDMNHPQGKDDPIKEHELGTINCSLVDKNIISPDQDNKKRKASQDYNKLSKSSRSSEFSISAQQHKQLANIVSPGERVINSISQGNKKPKIGGENQNSQIGKVHGSTGSLSSEGQPRHFEHNIAGQDTPNSLTSPTRANIDLIGTPEELRIKKDYIVSKLLPLLQHSQSHSLETSTRHIDHATKGKQKDEDPLLISEQKIQETNSIHDGSGGTVLQEKFSSEAKLELENKLKIISFPSAVYFAMPGFLKDARLSKDQMSKIHDEFYSFFNMIFSEEVNVQSVNKNSNHNKTSPFLEYKHLLLGKINQSRNKTALLEVGLQILMLWCKSEGERHFQTTLPIEGFFLNHLTELMKENYTRISESFAYPK</sequence>
<evidence type="ECO:0000313" key="3">
    <source>
        <dbReference type="EMBL" id="POW03810.1"/>
    </source>
</evidence>
<dbReference type="Proteomes" id="UP000239156">
    <property type="component" value="Unassembled WGS sequence"/>
</dbReference>
<feature type="region of interest" description="Disordered" evidence="1">
    <location>
        <begin position="459"/>
        <end position="478"/>
    </location>
</feature>
<keyword evidence="2" id="KW-0812">Transmembrane</keyword>
<dbReference type="EMBL" id="PKSL01000120">
    <property type="protein sequence ID" value="POW03810.1"/>
    <property type="molecule type" value="Genomic_DNA"/>
</dbReference>
<dbReference type="VEuPathDB" id="FungiDB:PSTT_10857"/>